<dbReference type="EMBL" id="PCTX01000072">
    <property type="protein sequence ID" value="PIP91989.1"/>
    <property type="molecule type" value="Genomic_DNA"/>
</dbReference>
<feature type="non-terminal residue" evidence="2">
    <location>
        <position position="1"/>
    </location>
</feature>
<feature type="domain" description="MvaI/BcnI restriction endonuclease" evidence="1">
    <location>
        <begin position="5"/>
        <end position="206"/>
    </location>
</feature>
<reference evidence="2 3" key="1">
    <citation type="submission" date="2017-09" db="EMBL/GenBank/DDBJ databases">
        <title>Depth-based differentiation of microbial function through sediment-hosted aquifers and enrichment of novel symbionts in the deep terrestrial subsurface.</title>
        <authorList>
            <person name="Probst A.J."/>
            <person name="Ladd B."/>
            <person name="Jarett J.K."/>
            <person name="Geller-Mcgrath D.E."/>
            <person name="Sieber C.M."/>
            <person name="Emerson J.B."/>
            <person name="Anantharaman K."/>
            <person name="Thomas B.C."/>
            <person name="Malmstrom R."/>
            <person name="Stieglmeier M."/>
            <person name="Klingl A."/>
            <person name="Woyke T."/>
            <person name="Ryan C.M."/>
            <person name="Banfield J.F."/>
        </authorList>
    </citation>
    <scope>NUCLEOTIDE SEQUENCE [LARGE SCALE GENOMIC DNA]</scope>
    <source>
        <strain evidence="2">CG18_big_fil_WC_8_21_14_2_50_39_7</strain>
    </source>
</reference>
<evidence type="ECO:0000313" key="2">
    <source>
        <dbReference type="EMBL" id="PIP91989.1"/>
    </source>
</evidence>
<proteinExistence type="predicted"/>
<dbReference type="InterPro" id="IPR043004">
    <property type="entry name" value="MvaI_BcnI_cat"/>
</dbReference>
<organism evidence="2 3">
    <name type="scientific">Candidatus Wolfebacteria bacterium CG18_big_fil_WC_8_21_14_2_50_39_7</name>
    <dbReference type="NCBI Taxonomy" id="1975071"/>
    <lineage>
        <taxon>Bacteria</taxon>
        <taxon>Candidatus Wolfeibacteriota</taxon>
    </lineage>
</organism>
<evidence type="ECO:0000259" key="1">
    <source>
        <dbReference type="Pfam" id="PF15515"/>
    </source>
</evidence>
<dbReference type="Gene3D" id="3.30.70.3570">
    <property type="entry name" value="MvaI/BcnI restriction endonuclease, recognition domain"/>
    <property type="match status" value="1"/>
</dbReference>
<dbReference type="AlphaFoldDB" id="A0A2H0EDQ8"/>
<accession>A0A2H0EDQ8</accession>
<evidence type="ECO:0000313" key="3">
    <source>
        <dbReference type="Proteomes" id="UP000229241"/>
    </source>
</evidence>
<gene>
    <name evidence="2" type="ORF">COW77_02455</name>
</gene>
<dbReference type="InterPro" id="IPR029127">
    <property type="entry name" value="MvaI_BcnI"/>
</dbReference>
<dbReference type="Proteomes" id="UP000229241">
    <property type="component" value="Unassembled WGS sequence"/>
</dbReference>
<name>A0A2H0EDQ8_9BACT</name>
<dbReference type="Pfam" id="PF15515">
    <property type="entry name" value="MvaI_BcnI"/>
    <property type="match status" value="1"/>
</dbReference>
<dbReference type="Gene3D" id="3.40.210.20">
    <property type="entry name" value="MvaI/BcnI restriction endonuclease, catalytic domain"/>
    <property type="match status" value="1"/>
</dbReference>
<protein>
    <recommendedName>
        <fullName evidence="1">MvaI/BcnI restriction endonuclease domain-containing protein</fullName>
    </recommendedName>
</protein>
<dbReference type="InterPro" id="IPR043005">
    <property type="entry name" value="MvaI_BcnI_rec"/>
</dbReference>
<sequence length="213" mass="24565">PLHFRGFISSLRFHNTGIGHTLEQFLGLKENNISLPDLGKLELKSQRLETASLITLFTKKPDDLLNSKLLKKFGYPREKDGLRVIHQTITSTAKNKQGFKLKNTGQKLSILKNNEYVFSYNKTELEKLFNKKFGKGIILVLATSKKDSNGKEKFHYQEAYILKNGSFNAFLKNLFYDIRIGRYPDGRPHDHGSAFRLKKTSLPNVFKIYRKLI</sequence>
<comment type="caution">
    <text evidence="2">The sequence shown here is derived from an EMBL/GenBank/DDBJ whole genome shotgun (WGS) entry which is preliminary data.</text>
</comment>